<dbReference type="EMBL" id="NLAX01001139">
    <property type="protein sequence ID" value="PKS05752.1"/>
    <property type="molecule type" value="Genomic_DNA"/>
</dbReference>
<sequence length="102" mass="11110">MALSRKLSSRTTTLIIRRLFASAKSVQISVSACENVYWVCVRQAGERNLMRQHSKPEVQVKSAGGVQTLDGLLHVMSLGVTRIGATPKTAIIEELALYLPAS</sequence>
<dbReference type="SUPFAM" id="SSF51569">
    <property type="entry name" value="Aldolase"/>
    <property type="match status" value="1"/>
</dbReference>
<gene>
    <name evidence="1" type="ORF">jhhlp_007581</name>
</gene>
<protein>
    <submittedName>
        <fullName evidence="1">Uncharacterized protein</fullName>
    </submittedName>
</protein>
<keyword evidence="2" id="KW-1185">Reference proteome</keyword>
<dbReference type="Proteomes" id="UP000233524">
    <property type="component" value="Unassembled WGS sequence"/>
</dbReference>
<reference evidence="1 2" key="1">
    <citation type="journal article" date="2017" name="G3 (Bethesda)">
        <title>First Draft Genome Sequence of the Pathogenic Fungus Lomentospora prolificans (Formerly Scedosporium prolificans).</title>
        <authorList>
            <person name="Luo R."/>
            <person name="Zimin A."/>
            <person name="Workman R."/>
            <person name="Fan Y."/>
            <person name="Pertea G."/>
            <person name="Grossman N."/>
            <person name="Wear M.P."/>
            <person name="Jia B."/>
            <person name="Miller H."/>
            <person name="Casadevall A."/>
            <person name="Timp W."/>
            <person name="Zhang S.X."/>
            <person name="Salzberg S.L."/>
        </authorList>
    </citation>
    <scope>NUCLEOTIDE SEQUENCE [LARGE SCALE GENOMIC DNA]</scope>
    <source>
        <strain evidence="1 2">JHH-5317</strain>
    </source>
</reference>
<dbReference type="InParanoid" id="A0A2N3N018"/>
<proteinExistence type="predicted"/>
<evidence type="ECO:0000313" key="1">
    <source>
        <dbReference type="EMBL" id="PKS05752.1"/>
    </source>
</evidence>
<comment type="caution">
    <text evidence="1">The sequence shown here is derived from an EMBL/GenBank/DDBJ whole genome shotgun (WGS) entry which is preliminary data.</text>
</comment>
<dbReference type="AlphaFoldDB" id="A0A2N3N018"/>
<dbReference type="Gene3D" id="3.20.20.70">
    <property type="entry name" value="Aldolase class I"/>
    <property type="match status" value="1"/>
</dbReference>
<organism evidence="1 2">
    <name type="scientific">Lomentospora prolificans</name>
    <dbReference type="NCBI Taxonomy" id="41688"/>
    <lineage>
        <taxon>Eukaryota</taxon>
        <taxon>Fungi</taxon>
        <taxon>Dikarya</taxon>
        <taxon>Ascomycota</taxon>
        <taxon>Pezizomycotina</taxon>
        <taxon>Sordariomycetes</taxon>
        <taxon>Hypocreomycetidae</taxon>
        <taxon>Microascales</taxon>
        <taxon>Microascaceae</taxon>
        <taxon>Lomentospora</taxon>
    </lineage>
</organism>
<dbReference type="InterPro" id="IPR013785">
    <property type="entry name" value="Aldolase_TIM"/>
</dbReference>
<evidence type="ECO:0000313" key="2">
    <source>
        <dbReference type="Proteomes" id="UP000233524"/>
    </source>
</evidence>
<dbReference type="OrthoDB" id="70823at2759"/>
<dbReference type="STRING" id="41688.A0A2N3N018"/>
<accession>A0A2N3N018</accession>
<name>A0A2N3N018_9PEZI</name>
<dbReference type="VEuPathDB" id="FungiDB:jhhlp_007581"/>